<protein>
    <submittedName>
        <fullName evidence="13">Bifunctional transcriptional activator/DNA repair enzyme AdaA</fullName>
    </submittedName>
</protein>
<feature type="domain" description="HTH araC/xylS-type" evidence="12">
    <location>
        <begin position="83"/>
        <end position="181"/>
    </location>
</feature>
<organism evidence="13 14">
    <name type="scientific">Halobacillus shinanisalinarum</name>
    <dbReference type="NCBI Taxonomy" id="2932258"/>
    <lineage>
        <taxon>Bacteria</taxon>
        <taxon>Bacillati</taxon>
        <taxon>Bacillota</taxon>
        <taxon>Bacilli</taxon>
        <taxon>Bacillales</taxon>
        <taxon>Bacillaceae</taxon>
        <taxon>Halobacillus</taxon>
    </lineage>
</organism>
<dbReference type="Proteomes" id="UP000831880">
    <property type="component" value="Chromosome"/>
</dbReference>
<keyword evidence="11" id="KW-0234">DNA repair</keyword>
<dbReference type="PANTHER" id="PTHR43280">
    <property type="entry name" value="ARAC-FAMILY TRANSCRIPTIONAL REGULATOR"/>
    <property type="match status" value="1"/>
</dbReference>
<dbReference type="InterPro" id="IPR004026">
    <property type="entry name" value="Ada_DNA_repair_Zn-bd"/>
</dbReference>
<keyword evidence="4" id="KW-0479">Metal-binding</keyword>
<evidence type="ECO:0000256" key="2">
    <source>
        <dbReference type="ARBA" id="ARBA00022603"/>
    </source>
</evidence>
<proteinExistence type="predicted"/>
<keyword evidence="8" id="KW-0238">DNA-binding</keyword>
<dbReference type="PANTHER" id="PTHR43280:SF28">
    <property type="entry name" value="HTH-TYPE TRANSCRIPTIONAL ACTIVATOR RHAS"/>
    <property type="match status" value="1"/>
</dbReference>
<evidence type="ECO:0000256" key="6">
    <source>
        <dbReference type="ARBA" id="ARBA00022833"/>
    </source>
</evidence>
<dbReference type="InterPro" id="IPR016220">
    <property type="entry name" value="Me-P-triester_DNA_alkyl-Trfase"/>
</dbReference>
<dbReference type="Pfam" id="PF02805">
    <property type="entry name" value="Ada_Zn_binding"/>
    <property type="match status" value="1"/>
</dbReference>
<evidence type="ECO:0000256" key="4">
    <source>
        <dbReference type="ARBA" id="ARBA00022723"/>
    </source>
</evidence>
<dbReference type="SUPFAM" id="SSF46689">
    <property type="entry name" value="Homeodomain-like"/>
    <property type="match status" value="2"/>
</dbReference>
<dbReference type="InterPro" id="IPR035451">
    <property type="entry name" value="Ada-like_dom_sf"/>
</dbReference>
<keyword evidence="5" id="KW-0227">DNA damage</keyword>
<dbReference type="InterPro" id="IPR018062">
    <property type="entry name" value="HTH_AraC-typ_CS"/>
</dbReference>
<name>A0ABY4GXT8_9BACI</name>
<evidence type="ECO:0000313" key="14">
    <source>
        <dbReference type="Proteomes" id="UP000831880"/>
    </source>
</evidence>
<keyword evidence="3" id="KW-0808">Transferase</keyword>
<dbReference type="RefSeq" id="WP_244752488.1">
    <property type="nucleotide sequence ID" value="NZ_CP095074.1"/>
</dbReference>
<evidence type="ECO:0000256" key="10">
    <source>
        <dbReference type="ARBA" id="ARBA00023163"/>
    </source>
</evidence>
<dbReference type="Gene3D" id="3.40.10.10">
    <property type="entry name" value="DNA Methylphosphotriester Repair Domain"/>
    <property type="match status" value="1"/>
</dbReference>
<evidence type="ECO:0000256" key="7">
    <source>
        <dbReference type="ARBA" id="ARBA00023015"/>
    </source>
</evidence>
<dbReference type="EMBL" id="CP095074">
    <property type="protein sequence ID" value="UOQ92884.1"/>
    <property type="molecule type" value="Genomic_DNA"/>
</dbReference>
<dbReference type="InterPro" id="IPR018060">
    <property type="entry name" value="HTH_AraC"/>
</dbReference>
<evidence type="ECO:0000256" key="5">
    <source>
        <dbReference type="ARBA" id="ARBA00022763"/>
    </source>
</evidence>
<keyword evidence="9" id="KW-0010">Activator</keyword>
<keyword evidence="14" id="KW-1185">Reference proteome</keyword>
<evidence type="ECO:0000313" key="13">
    <source>
        <dbReference type="EMBL" id="UOQ92884.1"/>
    </source>
</evidence>
<evidence type="ECO:0000256" key="8">
    <source>
        <dbReference type="ARBA" id="ARBA00023125"/>
    </source>
</evidence>
<reference evidence="13 14" key="1">
    <citation type="submission" date="2022-04" db="EMBL/GenBank/DDBJ databases">
        <title>Halobacillus sp. isolated from saltern.</title>
        <authorList>
            <person name="Won M."/>
            <person name="Lee C.-M."/>
            <person name="Woen H.-Y."/>
            <person name="Kwon S.-W."/>
        </authorList>
    </citation>
    <scope>NUCLEOTIDE SEQUENCE [LARGE SCALE GENOMIC DNA]</scope>
    <source>
        <strain evidence="13 14">SSTM10-2</strain>
    </source>
</reference>
<evidence type="ECO:0000256" key="9">
    <source>
        <dbReference type="ARBA" id="ARBA00023159"/>
    </source>
</evidence>
<comment type="cofactor">
    <cofactor evidence="1">
        <name>Zn(2+)</name>
        <dbReference type="ChEBI" id="CHEBI:29105"/>
    </cofactor>
</comment>
<evidence type="ECO:0000256" key="1">
    <source>
        <dbReference type="ARBA" id="ARBA00001947"/>
    </source>
</evidence>
<dbReference type="PIRSF" id="PIRSF000408">
    <property type="entry name" value="Alkyltransferas_AdaA"/>
    <property type="match status" value="1"/>
</dbReference>
<keyword evidence="2" id="KW-0489">Methyltransferase</keyword>
<dbReference type="PROSITE" id="PS01124">
    <property type="entry name" value="HTH_ARAC_FAMILY_2"/>
    <property type="match status" value="1"/>
</dbReference>
<dbReference type="PROSITE" id="PS00041">
    <property type="entry name" value="HTH_ARAC_FAMILY_1"/>
    <property type="match status" value="1"/>
</dbReference>
<dbReference type="Pfam" id="PF12833">
    <property type="entry name" value="HTH_18"/>
    <property type="match status" value="1"/>
</dbReference>
<dbReference type="Gene3D" id="1.10.10.60">
    <property type="entry name" value="Homeodomain-like"/>
    <property type="match status" value="2"/>
</dbReference>
<sequence length="197" mass="22993">MKSRIPDTYWKAIIENDSAYDNTFFYAVRTTGIFCRPSCKSRPPNKENVRIFKNAKLAQLEHFRPCKRCKPNGLRLPDEEWIEQLAEWIDENYSEPLTLDSLAEVCHGSPYHLQRTFKRIKGISPMKYIQQIRLAKAAHYLKITDESVTNIGSAVGYPNTAYFVTLFKEVMAKTPRDYRKIHRIGKVEEENLDDTNE</sequence>
<accession>A0ABY4GXT8</accession>
<dbReference type="InterPro" id="IPR009057">
    <property type="entry name" value="Homeodomain-like_sf"/>
</dbReference>
<evidence type="ECO:0000256" key="11">
    <source>
        <dbReference type="ARBA" id="ARBA00023204"/>
    </source>
</evidence>
<evidence type="ECO:0000256" key="3">
    <source>
        <dbReference type="ARBA" id="ARBA00022679"/>
    </source>
</evidence>
<keyword evidence="7" id="KW-0805">Transcription regulation</keyword>
<dbReference type="SUPFAM" id="SSF57884">
    <property type="entry name" value="Ada DNA repair protein, N-terminal domain (N-Ada 10)"/>
    <property type="match status" value="1"/>
</dbReference>
<keyword evidence="10" id="KW-0804">Transcription</keyword>
<evidence type="ECO:0000259" key="12">
    <source>
        <dbReference type="PROSITE" id="PS01124"/>
    </source>
</evidence>
<dbReference type="SMART" id="SM00342">
    <property type="entry name" value="HTH_ARAC"/>
    <property type="match status" value="1"/>
</dbReference>
<keyword evidence="6" id="KW-0862">Zinc</keyword>
<gene>
    <name evidence="13" type="ORF">MUO14_21155</name>
</gene>